<protein>
    <recommendedName>
        <fullName evidence="3">F-box domain-containing protein</fullName>
    </recommendedName>
</protein>
<name>A0A6G1H5G0_9PEZI</name>
<evidence type="ECO:0000256" key="1">
    <source>
        <dbReference type="ARBA" id="ARBA00022786"/>
    </source>
</evidence>
<dbReference type="PROSITE" id="PS50181">
    <property type="entry name" value="FBOX"/>
    <property type="match status" value="1"/>
</dbReference>
<feature type="domain" description="F-box" evidence="3">
    <location>
        <begin position="207"/>
        <end position="257"/>
    </location>
</feature>
<gene>
    <name evidence="4" type="ORF">K402DRAFT_453000</name>
</gene>
<dbReference type="Pfam" id="PF12937">
    <property type="entry name" value="F-box-like"/>
    <property type="match status" value="1"/>
</dbReference>
<feature type="compositionally biased region" description="Basic and acidic residues" evidence="2">
    <location>
        <begin position="64"/>
        <end position="90"/>
    </location>
</feature>
<evidence type="ECO:0000313" key="5">
    <source>
        <dbReference type="Proteomes" id="UP000800041"/>
    </source>
</evidence>
<dbReference type="InterPro" id="IPR036047">
    <property type="entry name" value="F-box-like_dom_sf"/>
</dbReference>
<feature type="compositionally biased region" description="Low complexity" evidence="2">
    <location>
        <begin position="155"/>
        <end position="176"/>
    </location>
</feature>
<dbReference type="Gene3D" id="1.20.1280.50">
    <property type="match status" value="1"/>
</dbReference>
<reference evidence="4" key="1">
    <citation type="journal article" date="2020" name="Stud. Mycol.">
        <title>101 Dothideomycetes genomes: a test case for predicting lifestyles and emergence of pathogens.</title>
        <authorList>
            <person name="Haridas S."/>
            <person name="Albert R."/>
            <person name="Binder M."/>
            <person name="Bloem J."/>
            <person name="Labutti K."/>
            <person name="Salamov A."/>
            <person name="Andreopoulos B."/>
            <person name="Baker S."/>
            <person name="Barry K."/>
            <person name="Bills G."/>
            <person name="Bluhm B."/>
            <person name="Cannon C."/>
            <person name="Castanera R."/>
            <person name="Culley D."/>
            <person name="Daum C."/>
            <person name="Ezra D."/>
            <person name="Gonzalez J."/>
            <person name="Henrissat B."/>
            <person name="Kuo A."/>
            <person name="Liang C."/>
            <person name="Lipzen A."/>
            <person name="Lutzoni F."/>
            <person name="Magnuson J."/>
            <person name="Mondo S."/>
            <person name="Nolan M."/>
            <person name="Ohm R."/>
            <person name="Pangilinan J."/>
            <person name="Park H.-J."/>
            <person name="Ramirez L."/>
            <person name="Alfaro M."/>
            <person name="Sun H."/>
            <person name="Tritt A."/>
            <person name="Yoshinaga Y."/>
            <person name="Zwiers L.-H."/>
            <person name="Turgeon B."/>
            <person name="Goodwin S."/>
            <person name="Spatafora J."/>
            <person name="Crous P."/>
            <person name="Grigoriev I."/>
        </authorList>
    </citation>
    <scope>NUCLEOTIDE SEQUENCE</scope>
    <source>
        <strain evidence="4">CBS 113979</strain>
    </source>
</reference>
<feature type="compositionally biased region" description="Low complexity" evidence="2">
    <location>
        <begin position="28"/>
        <end position="42"/>
    </location>
</feature>
<dbReference type="AlphaFoldDB" id="A0A6G1H5G0"/>
<dbReference type="GO" id="GO:0019005">
    <property type="term" value="C:SCF ubiquitin ligase complex"/>
    <property type="evidence" value="ECO:0007669"/>
    <property type="project" value="TreeGrafter"/>
</dbReference>
<feature type="compositionally biased region" description="Basic and acidic residues" evidence="2">
    <location>
        <begin position="104"/>
        <end position="114"/>
    </location>
</feature>
<evidence type="ECO:0000313" key="4">
    <source>
        <dbReference type="EMBL" id="KAF1988304.1"/>
    </source>
</evidence>
<dbReference type="SUPFAM" id="SSF81383">
    <property type="entry name" value="F-box domain"/>
    <property type="match status" value="1"/>
</dbReference>
<feature type="region of interest" description="Disordered" evidence="2">
    <location>
        <begin position="1"/>
        <end position="117"/>
    </location>
</feature>
<dbReference type="OrthoDB" id="2117972at2759"/>
<feature type="compositionally biased region" description="Polar residues" evidence="2">
    <location>
        <begin position="144"/>
        <end position="154"/>
    </location>
</feature>
<feature type="compositionally biased region" description="Basic and acidic residues" evidence="2">
    <location>
        <begin position="7"/>
        <end position="24"/>
    </location>
</feature>
<dbReference type="InterPro" id="IPR001810">
    <property type="entry name" value="F-box_dom"/>
</dbReference>
<feature type="compositionally biased region" description="Polar residues" evidence="2">
    <location>
        <begin position="48"/>
        <end position="62"/>
    </location>
</feature>
<accession>A0A6G1H5G0</accession>
<dbReference type="GO" id="GO:0005737">
    <property type="term" value="C:cytoplasm"/>
    <property type="evidence" value="ECO:0007669"/>
    <property type="project" value="TreeGrafter"/>
</dbReference>
<dbReference type="PANTHER" id="PTHR12874:SF9">
    <property type="entry name" value="F-BOX ONLY PROTEIN 48"/>
    <property type="match status" value="1"/>
</dbReference>
<dbReference type="Proteomes" id="UP000800041">
    <property type="component" value="Unassembled WGS sequence"/>
</dbReference>
<organism evidence="4 5">
    <name type="scientific">Aulographum hederae CBS 113979</name>
    <dbReference type="NCBI Taxonomy" id="1176131"/>
    <lineage>
        <taxon>Eukaryota</taxon>
        <taxon>Fungi</taxon>
        <taxon>Dikarya</taxon>
        <taxon>Ascomycota</taxon>
        <taxon>Pezizomycotina</taxon>
        <taxon>Dothideomycetes</taxon>
        <taxon>Pleosporomycetidae</taxon>
        <taxon>Aulographales</taxon>
        <taxon>Aulographaceae</taxon>
    </lineage>
</organism>
<dbReference type="GO" id="GO:0031146">
    <property type="term" value="P:SCF-dependent proteasomal ubiquitin-dependent protein catabolic process"/>
    <property type="evidence" value="ECO:0007669"/>
    <property type="project" value="TreeGrafter"/>
</dbReference>
<evidence type="ECO:0000256" key="2">
    <source>
        <dbReference type="SAM" id="MobiDB-lite"/>
    </source>
</evidence>
<sequence length="536" mass="60829">MSSSNPTEKELENFRRQWREEVSARNKQQTTATASGQTSSSGVAPSRAGTQAVQPPASSQSNHHVHDELEPRTYHDLVEKEMGRKLDDPTHGTSSSKEPVSALDHYEKAVERETQGSLGDSVRLYRKAFKMDDRVHEQYKKKYFSSQWNPPSTHQSEGSEGSKQSSSKATGSSSQGLPPSVYEMILEFSQLSIPVEPPPTDLSPPLKCLLKEIPEELLEQIFLRTALVDLSALSRLAQVCKRFAYLVMTEERIWKRVAEGNEIGFAAMHYHFTCSVDGSPLVEDPNLIPEDDPINYSSLTVQPRLVRPLALTRAYPTYLSNVRSRPRIRYNGCYISTVNYTRPGLSNTNQLTWSSPVLIVTYYRYFRFFRDGTAISLLTTAEPQDVVHHLTKENLHAHHGNTLPSSVMKDALRGRWRLSGNPFVLPPAAMISDPDLESLDTLQQERADGEKIHNQDTEPTEEEGDVHIETLAPVPKYMYKIQFGLGNAGRTARNNKLAWKGYWSYNRLTDDWAEFQMKNYKPFYFSRVKSYGMGWE</sequence>
<feature type="region of interest" description="Disordered" evidence="2">
    <location>
        <begin position="143"/>
        <end position="176"/>
    </location>
</feature>
<keyword evidence="1" id="KW-0833">Ubl conjugation pathway</keyword>
<dbReference type="InterPro" id="IPR045464">
    <property type="entry name" value="Hrt3/FBXO9_C"/>
</dbReference>
<evidence type="ECO:0000259" key="3">
    <source>
        <dbReference type="PROSITE" id="PS50181"/>
    </source>
</evidence>
<dbReference type="EMBL" id="ML977149">
    <property type="protein sequence ID" value="KAF1988304.1"/>
    <property type="molecule type" value="Genomic_DNA"/>
</dbReference>
<keyword evidence="5" id="KW-1185">Reference proteome</keyword>
<dbReference type="PANTHER" id="PTHR12874">
    <property type="entry name" value="F-BOX ONLY PROTEIN 48-RELATED"/>
    <property type="match status" value="1"/>
</dbReference>
<dbReference type="Pfam" id="PF19270">
    <property type="entry name" value="FBO_C"/>
    <property type="match status" value="1"/>
</dbReference>
<proteinExistence type="predicted"/>